<comment type="caution">
    <text evidence="4">The sequence shown here is derived from an EMBL/GenBank/DDBJ whole genome shotgun (WGS) entry which is preliminary data.</text>
</comment>
<dbReference type="InterPro" id="IPR020849">
    <property type="entry name" value="Small_GTPase_Ras-type"/>
</dbReference>
<dbReference type="EMBL" id="JBBXJM010000003">
    <property type="protein sequence ID" value="KAL1409491.1"/>
    <property type="molecule type" value="Genomic_DNA"/>
</dbReference>
<dbReference type="InterPro" id="IPR005225">
    <property type="entry name" value="Small_GTP-bd"/>
</dbReference>
<dbReference type="SMART" id="SM00174">
    <property type="entry name" value="RHO"/>
    <property type="match status" value="1"/>
</dbReference>
<reference evidence="4 5" key="1">
    <citation type="submission" date="2023-08" db="EMBL/GenBank/DDBJ databases">
        <title>Annotated Genome Sequence of Vanrija albida AlHP1.</title>
        <authorList>
            <person name="Herzog R."/>
        </authorList>
    </citation>
    <scope>NUCLEOTIDE SEQUENCE [LARGE SCALE GENOMIC DNA]</scope>
    <source>
        <strain evidence="4 5">AlHP1</strain>
    </source>
</reference>
<accession>A0ABR3Q4B6</accession>
<dbReference type="PRINTS" id="PR00449">
    <property type="entry name" value="RASTRNSFRMNG"/>
</dbReference>
<dbReference type="InterPro" id="IPR027417">
    <property type="entry name" value="P-loop_NTPase"/>
</dbReference>
<gene>
    <name evidence="4" type="ORF">Q8F55_003474</name>
</gene>
<comment type="subcellular location">
    <subcellularLocation>
        <location evidence="1">Cell membrane</location>
        <topology evidence="1">Lipid-anchor</topology>
        <orientation evidence="1">Cytoplasmic side</orientation>
    </subcellularLocation>
</comment>
<evidence type="ECO:0000256" key="2">
    <source>
        <dbReference type="ARBA" id="ARBA00022741"/>
    </source>
</evidence>
<dbReference type="CDD" id="cd00876">
    <property type="entry name" value="Ras"/>
    <property type="match status" value="1"/>
</dbReference>
<dbReference type="PANTHER" id="PTHR24070">
    <property type="entry name" value="RAS, DI-RAS, AND RHEB FAMILY MEMBERS OF SMALL GTPASE SUPERFAMILY"/>
    <property type="match status" value="1"/>
</dbReference>
<sequence>MRVYRAAVMGSGGVGKSAVTIRFINGEYLEMYDPTNRRQFEVDGTPCLLEILDTAGIDQYLSLNDLFIRDSDGFILVFSLIQRETINEVRAVRESIRRIKNPTGGQVVPMVIIGNKADLVDEREVEPQTAEALAIESGCPYFETSARDNVGILPAFAEIVRQIRQHGVRKRHLSRHSTTNHSRKCVIL</sequence>
<dbReference type="NCBIfam" id="TIGR00231">
    <property type="entry name" value="small_GTP"/>
    <property type="match status" value="1"/>
</dbReference>
<protein>
    <submittedName>
        <fullName evidence="4">Uncharacterized protein</fullName>
    </submittedName>
</protein>
<keyword evidence="5" id="KW-1185">Reference proteome</keyword>
<dbReference type="Pfam" id="PF00071">
    <property type="entry name" value="Ras"/>
    <property type="match status" value="1"/>
</dbReference>
<dbReference type="Gene3D" id="3.40.50.300">
    <property type="entry name" value="P-loop containing nucleotide triphosphate hydrolases"/>
    <property type="match status" value="1"/>
</dbReference>
<dbReference type="SUPFAM" id="SSF52540">
    <property type="entry name" value="P-loop containing nucleoside triphosphate hydrolases"/>
    <property type="match status" value="1"/>
</dbReference>
<evidence type="ECO:0000313" key="4">
    <source>
        <dbReference type="EMBL" id="KAL1409491.1"/>
    </source>
</evidence>
<dbReference type="PROSITE" id="PS51421">
    <property type="entry name" value="RAS"/>
    <property type="match status" value="1"/>
</dbReference>
<keyword evidence="3" id="KW-0342">GTP-binding</keyword>
<dbReference type="GeneID" id="95984517"/>
<evidence type="ECO:0000313" key="5">
    <source>
        <dbReference type="Proteomes" id="UP001565368"/>
    </source>
</evidence>
<dbReference type="SMART" id="SM00175">
    <property type="entry name" value="RAB"/>
    <property type="match status" value="1"/>
</dbReference>
<dbReference type="InterPro" id="IPR001806">
    <property type="entry name" value="Small_GTPase"/>
</dbReference>
<dbReference type="SMART" id="SM00173">
    <property type="entry name" value="RAS"/>
    <property type="match status" value="1"/>
</dbReference>
<organism evidence="4 5">
    <name type="scientific">Vanrija albida</name>
    <dbReference type="NCBI Taxonomy" id="181172"/>
    <lineage>
        <taxon>Eukaryota</taxon>
        <taxon>Fungi</taxon>
        <taxon>Dikarya</taxon>
        <taxon>Basidiomycota</taxon>
        <taxon>Agaricomycotina</taxon>
        <taxon>Tremellomycetes</taxon>
        <taxon>Trichosporonales</taxon>
        <taxon>Trichosporonaceae</taxon>
        <taxon>Vanrija</taxon>
    </lineage>
</organism>
<name>A0ABR3Q4B6_9TREE</name>
<dbReference type="Proteomes" id="UP001565368">
    <property type="component" value="Unassembled WGS sequence"/>
</dbReference>
<evidence type="ECO:0000256" key="3">
    <source>
        <dbReference type="ARBA" id="ARBA00023134"/>
    </source>
</evidence>
<proteinExistence type="predicted"/>
<keyword evidence="2" id="KW-0547">Nucleotide-binding</keyword>
<dbReference type="PROSITE" id="PS51419">
    <property type="entry name" value="RAB"/>
    <property type="match status" value="1"/>
</dbReference>
<dbReference type="RefSeq" id="XP_069209435.1">
    <property type="nucleotide sequence ID" value="XM_069352017.1"/>
</dbReference>
<evidence type="ECO:0000256" key="1">
    <source>
        <dbReference type="ARBA" id="ARBA00004342"/>
    </source>
</evidence>